<keyword evidence="2" id="KW-1185">Reference proteome</keyword>
<sequence length="100" mass="10869">LTHFVLPDQVEPPHWPYPAFGAAEVLDPLVVTVEVSGVVLDVEVEVELVVFVVDVEVEVGLVAFVVEVELVVFVVEVEVVDVLTVSLSESSPPDPGIHWE</sequence>
<dbReference type="Proteomes" id="UP000774326">
    <property type="component" value="Unassembled WGS sequence"/>
</dbReference>
<dbReference type="EMBL" id="JAEUBG010005345">
    <property type="protein sequence ID" value="KAH3675855.1"/>
    <property type="molecule type" value="Genomic_DNA"/>
</dbReference>
<evidence type="ECO:0000313" key="2">
    <source>
        <dbReference type="Proteomes" id="UP000774326"/>
    </source>
</evidence>
<gene>
    <name evidence="1" type="ORF">WICPIJ_009226</name>
</gene>
<dbReference type="OrthoDB" id="3055998at2759"/>
<organism evidence="1 2">
    <name type="scientific">Wickerhamomyces pijperi</name>
    <name type="common">Yeast</name>
    <name type="synonym">Pichia pijperi</name>
    <dbReference type="NCBI Taxonomy" id="599730"/>
    <lineage>
        <taxon>Eukaryota</taxon>
        <taxon>Fungi</taxon>
        <taxon>Dikarya</taxon>
        <taxon>Ascomycota</taxon>
        <taxon>Saccharomycotina</taxon>
        <taxon>Saccharomycetes</taxon>
        <taxon>Phaffomycetales</taxon>
        <taxon>Wickerhamomycetaceae</taxon>
        <taxon>Wickerhamomyces</taxon>
    </lineage>
</organism>
<reference evidence="1" key="2">
    <citation type="submission" date="2021-01" db="EMBL/GenBank/DDBJ databases">
        <authorList>
            <person name="Schikora-Tamarit M.A."/>
        </authorList>
    </citation>
    <scope>NUCLEOTIDE SEQUENCE</scope>
    <source>
        <strain evidence="1">CBS2887</strain>
    </source>
</reference>
<evidence type="ECO:0000313" key="1">
    <source>
        <dbReference type="EMBL" id="KAH3675855.1"/>
    </source>
</evidence>
<proteinExistence type="predicted"/>
<comment type="caution">
    <text evidence="1">The sequence shown here is derived from an EMBL/GenBank/DDBJ whole genome shotgun (WGS) entry which is preliminary data.</text>
</comment>
<reference evidence="1" key="1">
    <citation type="journal article" date="2021" name="Open Biol.">
        <title>Shared evolutionary footprints suggest mitochondrial oxidative damage underlies multiple complex I losses in fungi.</title>
        <authorList>
            <person name="Schikora-Tamarit M.A."/>
            <person name="Marcet-Houben M."/>
            <person name="Nosek J."/>
            <person name="Gabaldon T."/>
        </authorList>
    </citation>
    <scope>NUCLEOTIDE SEQUENCE</scope>
    <source>
        <strain evidence="1">CBS2887</strain>
    </source>
</reference>
<dbReference type="AlphaFoldDB" id="A0A9P8PQS7"/>
<accession>A0A9P8PQS7</accession>
<protein>
    <submittedName>
        <fullName evidence="1">Uncharacterized protein</fullName>
    </submittedName>
</protein>
<feature type="non-terminal residue" evidence="1">
    <location>
        <position position="1"/>
    </location>
</feature>
<name>A0A9P8PQS7_WICPI</name>